<evidence type="ECO:0000259" key="5">
    <source>
        <dbReference type="Pfam" id="PF00097"/>
    </source>
</evidence>
<feature type="compositionally biased region" description="Acidic residues" evidence="4">
    <location>
        <begin position="20"/>
        <end position="36"/>
    </location>
</feature>
<feature type="region of interest" description="Disordered" evidence="4">
    <location>
        <begin position="153"/>
        <end position="185"/>
    </location>
</feature>
<dbReference type="GO" id="GO:0008270">
    <property type="term" value="F:zinc ion binding"/>
    <property type="evidence" value="ECO:0007669"/>
    <property type="project" value="UniProtKB-KW"/>
</dbReference>
<dbReference type="CDD" id="cd16539">
    <property type="entry name" value="RING-HC_RNF113A_B"/>
    <property type="match status" value="1"/>
</dbReference>
<dbReference type="GO" id="GO:0034247">
    <property type="term" value="P:snoRNA splicing"/>
    <property type="evidence" value="ECO:0007669"/>
    <property type="project" value="TreeGrafter"/>
</dbReference>
<keyword evidence="3" id="KW-0862">Zinc</keyword>
<keyword evidence="2" id="KW-0863">Zinc-finger</keyword>
<dbReference type="PANTHER" id="PTHR12930">
    <property type="entry name" value="ZINC FINGER PROTEIN 183"/>
    <property type="match status" value="1"/>
</dbReference>
<dbReference type="AlphaFoldDB" id="A0A2Z6M9N4"/>
<dbReference type="PANTHER" id="PTHR12930:SF0">
    <property type="entry name" value="RING FINGER PROTEIN 113B"/>
    <property type="match status" value="1"/>
</dbReference>
<feature type="region of interest" description="Disordered" evidence="4">
    <location>
        <begin position="1"/>
        <end position="36"/>
    </location>
</feature>
<keyword evidence="1" id="KW-0479">Metal-binding</keyword>
<dbReference type="SUPFAM" id="SSF57850">
    <property type="entry name" value="RING/U-box"/>
    <property type="match status" value="1"/>
</dbReference>
<dbReference type="OrthoDB" id="2275718at2759"/>
<accession>A0A2Z6M9N4</accession>
<evidence type="ECO:0000256" key="1">
    <source>
        <dbReference type="ARBA" id="ARBA00022723"/>
    </source>
</evidence>
<dbReference type="Pfam" id="PF00097">
    <property type="entry name" value="zf-C3HC4"/>
    <property type="match status" value="1"/>
</dbReference>
<proteinExistence type="predicted"/>
<dbReference type="InterPro" id="IPR013083">
    <property type="entry name" value="Znf_RING/FYVE/PHD"/>
</dbReference>
<evidence type="ECO:0000256" key="4">
    <source>
        <dbReference type="SAM" id="MobiDB-lite"/>
    </source>
</evidence>
<name>A0A2Z6M9N4_TRISU</name>
<feature type="compositionally biased region" description="Basic and acidic residues" evidence="4">
    <location>
        <begin position="1"/>
        <end position="14"/>
    </location>
</feature>
<dbReference type="Proteomes" id="UP000242715">
    <property type="component" value="Unassembled WGS sequence"/>
</dbReference>
<organism evidence="6 7">
    <name type="scientific">Trifolium subterraneum</name>
    <name type="common">Subterranean clover</name>
    <dbReference type="NCBI Taxonomy" id="3900"/>
    <lineage>
        <taxon>Eukaryota</taxon>
        <taxon>Viridiplantae</taxon>
        <taxon>Streptophyta</taxon>
        <taxon>Embryophyta</taxon>
        <taxon>Tracheophyta</taxon>
        <taxon>Spermatophyta</taxon>
        <taxon>Magnoliopsida</taxon>
        <taxon>eudicotyledons</taxon>
        <taxon>Gunneridae</taxon>
        <taxon>Pentapetalae</taxon>
        <taxon>rosids</taxon>
        <taxon>fabids</taxon>
        <taxon>Fabales</taxon>
        <taxon>Fabaceae</taxon>
        <taxon>Papilionoideae</taxon>
        <taxon>50 kb inversion clade</taxon>
        <taxon>NPAAA clade</taxon>
        <taxon>Hologalegina</taxon>
        <taxon>IRL clade</taxon>
        <taxon>Trifolieae</taxon>
        <taxon>Trifolium</taxon>
    </lineage>
</organism>
<protein>
    <recommendedName>
        <fullName evidence="5">Zinc finger C3HC4 RING-type domain-containing protein</fullName>
    </recommendedName>
</protein>
<dbReference type="GO" id="GO:0005684">
    <property type="term" value="C:U2-type spliceosomal complex"/>
    <property type="evidence" value="ECO:0007669"/>
    <property type="project" value="TreeGrafter"/>
</dbReference>
<keyword evidence="7" id="KW-1185">Reference proteome</keyword>
<sequence>MEKEWEEAEKERRMRLAAGEDAEEEGANLNDEDDSDDDSLPFACFICRNPFVDPVSTKCKHYFCEHCALKHGQDVQLSKYEDSQASFYLKKDDFDKGVLSPNASSYAPSSHVISKSHEKMGFPRDSTEGLAHCKPNEKTKYLNSRGASYGSDTVRGVAASSGPGLSPSSSVGSLSSEKSSLNPNAKVSQMPTQAYFHQNAPQYVQLLGHPRQALYMPPSYQPVRTTMFLL</sequence>
<feature type="domain" description="Zinc finger C3HC4 RING-type" evidence="5">
    <location>
        <begin position="44"/>
        <end position="73"/>
    </location>
</feature>
<feature type="compositionally biased region" description="Low complexity" evidence="4">
    <location>
        <begin position="160"/>
        <end position="183"/>
    </location>
</feature>
<evidence type="ECO:0000256" key="3">
    <source>
        <dbReference type="ARBA" id="ARBA00022833"/>
    </source>
</evidence>
<dbReference type="Gene3D" id="3.30.40.10">
    <property type="entry name" value="Zinc/RING finger domain, C3HC4 (zinc finger)"/>
    <property type="match status" value="1"/>
</dbReference>
<dbReference type="EMBL" id="DF973192">
    <property type="protein sequence ID" value="GAU19008.1"/>
    <property type="molecule type" value="Genomic_DNA"/>
</dbReference>
<evidence type="ECO:0000313" key="7">
    <source>
        <dbReference type="Proteomes" id="UP000242715"/>
    </source>
</evidence>
<reference evidence="7" key="1">
    <citation type="journal article" date="2017" name="Front. Plant Sci.">
        <title>Climate Clever Clovers: New Paradigm to Reduce the Environmental Footprint of Ruminants by Breeding Low Methanogenic Forages Utilizing Haplotype Variation.</title>
        <authorList>
            <person name="Kaur P."/>
            <person name="Appels R."/>
            <person name="Bayer P.E."/>
            <person name="Keeble-Gagnere G."/>
            <person name="Wang J."/>
            <person name="Hirakawa H."/>
            <person name="Shirasawa K."/>
            <person name="Vercoe P."/>
            <person name="Stefanova K."/>
            <person name="Durmic Z."/>
            <person name="Nichols P."/>
            <person name="Revell C."/>
            <person name="Isobe S.N."/>
            <person name="Edwards D."/>
            <person name="Erskine W."/>
        </authorList>
    </citation>
    <scope>NUCLEOTIDE SEQUENCE [LARGE SCALE GENOMIC DNA]</scope>
    <source>
        <strain evidence="7">cv. Daliak</strain>
    </source>
</reference>
<evidence type="ECO:0000256" key="2">
    <source>
        <dbReference type="ARBA" id="ARBA00022771"/>
    </source>
</evidence>
<dbReference type="InterPro" id="IPR018957">
    <property type="entry name" value="Znf_C3HC4_RING-type"/>
</dbReference>
<evidence type="ECO:0000313" key="6">
    <source>
        <dbReference type="EMBL" id="GAU19008.1"/>
    </source>
</evidence>
<gene>
    <name evidence="6" type="ORF">TSUD_193460</name>
</gene>
<dbReference type="InterPro" id="IPR039971">
    <property type="entry name" value="CWC24-like"/>
</dbReference>